<evidence type="ECO:0000313" key="3">
    <source>
        <dbReference type="EMBL" id="ORD94634.1"/>
    </source>
</evidence>
<keyword evidence="2" id="KW-0677">Repeat</keyword>
<dbReference type="AlphaFoldDB" id="A0A1Y1S884"/>
<dbReference type="SUPFAM" id="SSF52058">
    <property type="entry name" value="L domain-like"/>
    <property type="match status" value="1"/>
</dbReference>
<protein>
    <submittedName>
        <fullName evidence="3">PP1R7</fullName>
    </submittedName>
</protein>
<dbReference type="Proteomes" id="UP000192639">
    <property type="component" value="Unassembled WGS sequence"/>
</dbReference>
<keyword evidence="4" id="KW-1185">Reference proteome</keyword>
<dbReference type="InterPro" id="IPR032675">
    <property type="entry name" value="LRR_dom_sf"/>
</dbReference>
<dbReference type="SMART" id="SM00365">
    <property type="entry name" value="LRR_SD22"/>
    <property type="match status" value="3"/>
</dbReference>
<dbReference type="Gene3D" id="3.80.10.10">
    <property type="entry name" value="Ribonuclease Inhibitor"/>
    <property type="match status" value="1"/>
</dbReference>
<dbReference type="EMBL" id="LWDP01000013">
    <property type="protein sequence ID" value="ORD94634.1"/>
    <property type="molecule type" value="Genomic_DNA"/>
</dbReference>
<dbReference type="InterPro" id="IPR025875">
    <property type="entry name" value="Leu-rich_rpt_4"/>
</dbReference>
<evidence type="ECO:0000313" key="4">
    <source>
        <dbReference type="Proteomes" id="UP000192639"/>
    </source>
</evidence>
<dbReference type="InterPro" id="IPR001611">
    <property type="entry name" value="Leu-rich_rpt"/>
</dbReference>
<evidence type="ECO:0000256" key="1">
    <source>
        <dbReference type="ARBA" id="ARBA00022614"/>
    </source>
</evidence>
<dbReference type="Pfam" id="PF12799">
    <property type="entry name" value="LRR_4"/>
    <property type="match status" value="1"/>
</dbReference>
<accession>A0A1Y1S884</accession>
<gene>
    <name evidence="3" type="primary">PP1R7</name>
    <name evidence="3" type="ORF">ECANGB1_301</name>
</gene>
<evidence type="ECO:0000256" key="2">
    <source>
        <dbReference type="ARBA" id="ARBA00022737"/>
    </source>
</evidence>
<dbReference type="OrthoDB" id="266138at2759"/>
<keyword evidence="1" id="KW-0433">Leucine-rich repeat</keyword>
<dbReference type="InterPro" id="IPR050216">
    <property type="entry name" value="LRR_domain-containing"/>
</dbReference>
<comment type="caution">
    <text evidence="3">The sequence shown here is derived from an EMBL/GenBank/DDBJ whole genome shotgun (WGS) entry which is preliminary data.</text>
</comment>
<name>A0A1Y1S884_9MICR</name>
<dbReference type="VEuPathDB" id="MicrosporidiaDB:ECANGB1_301"/>
<dbReference type="PANTHER" id="PTHR48051:SF1">
    <property type="entry name" value="RAS SUPPRESSOR PROTEIN 1"/>
    <property type="match status" value="1"/>
</dbReference>
<dbReference type="PROSITE" id="PS51450">
    <property type="entry name" value="LRR"/>
    <property type="match status" value="1"/>
</dbReference>
<proteinExistence type="predicted"/>
<organism evidence="3 4">
    <name type="scientific">Enterospora canceri</name>
    <dbReference type="NCBI Taxonomy" id="1081671"/>
    <lineage>
        <taxon>Eukaryota</taxon>
        <taxon>Fungi</taxon>
        <taxon>Fungi incertae sedis</taxon>
        <taxon>Microsporidia</taxon>
        <taxon>Enterocytozoonidae</taxon>
        <taxon>Enterospora</taxon>
    </lineage>
</organism>
<dbReference type="GO" id="GO:0005737">
    <property type="term" value="C:cytoplasm"/>
    <property type="evidence" value="ECO:0007669"/>
    <property type="project" value="TreeGrafter"/>
</dbReference>
<dbReference type="PANTHER" id="PTHR48051">
    <property type="match status" value="1"/>
</dbReference>
<reference evidence="3 4" key="1">
    <citation type="journal article" date="2017" name="Environ. Microbiol.">
        <title>Decay of the glycolytic pathway and adaptation to intranuclear parasitism within Enterocytozoonidae microsporidia.</title>
        <authorList>
            <person name="Wiredu Boakye D."/>
            <person name="Jaroenlak P."/>
            <person name="Prachumwat A."/>
            <person name="Williams T.A."/>
            <person name="Bateman K.S."/>
            <person name="Itsathitphaisarn O."/>
            <person name="Sritunyalucksana K."/>
            <person name="Paszkiewicz K.H."/>
            <person name="Moore K.A."/>
            <person name="Stentiford G.D."/>
            <person name="Williams B.A."/>
        </authorList>
    </citation>
    <scope>NUCLEOTIDE SEQUENCE [LARGE SCALE GENOMIC DNA]</scope>
    <source>
        <strain evidence="3 4">GB1</strain>
    </source>
</reference>
<sequence>MDKYDDEEQFNHNNMRDSPIMIGKEYKAISLRRNQLKEIPKDVCDTVEYLDVSDNLIGNVDVSRFSGIDVLDLGYNLLKHFDSITNPTITELYLMANDISVIPPSIKDLHKLKKFDIANNRLKEIENLKDLPESIEELFIGANGLKWFEVDLRSKTKLKLVDLQYNKLTEFDCDLLPDSVETLLLNNNTGLKVVKNIRKFKMLDLSDTQVETRYEK</sequence>